<gene>
    <name evidence="10" type="ORF">HMPREF3293_00481</name>
</gene>
<protein>
    <recommendedName>
        <fullName evidence="8">Autoinducer 2 import system permease protein LsrD</fullName>
    </recommendedName>
</protein>
<dbReference type="EMBL" id="LSZW01000035">
    <property type="protein sequence ID" value="KXK66650.1"/>
    <property type="molecule type" value="Genomic_DNA"/>
</dbReference>
<feature type="transmembrane region" description="Helical" evidence="9">
    <location>
        <begin position="72"/>
        <end position="105"/>
    </location>
</feature>
<keyword evidence="3" id="KW-1003">Cell membrane</keyword>
<organism evidence="10 11">
    <name type="scientific">Christensenella minuta</name>
    <dbReference type="NCBI Taxonomy" id="626937"/>
    <lineage>
        <taxon>Bacteria</taxon>
        <taxon>Bacillati</taxon>
        <taxon>Bacillota</taxon>
        <taxon>Clostridia</taxon>
        <taxon>Christensenellales</taxon>
        <taxon>Christensenellaceae</taxon>
        <taxon>Christensenella</taxon>
    </lineage>
</organism>
<keyword evidence="2" id="KW-0813">Transport</keyword>
<evidence type="ECO:0000256" key="8">
    <source>
        <dbReference type="ARBA" id="ARBA00039381"/>
    </source>
</evidence>
<dbReference type="PATRIC" id="fig|626937.4.peg.472"/>
<evidence type="ECO:0000256" key="3">
    <source>
        <dbReference type="ARBA" id="ARBA00022475"/>
    </source>
</evidence>
<dbReference type="Pfam" id="PF02653">
    <property type="entry name" value="BPD_transp_2"/>
    <property type="match status" value="1"/>
</dbReference>
<name>A0A136Q7M3_9FIRM</name>
<dbReference type="PANTHER" id="PTHR32196">
    <property type="entry name" value="ABC TRANSPORTER PERMEASE PROTEIN YPHD-RELATED-RELATED"/>
    <property type="match status" value="1"/>
</dbReference>
<feature type="transmembrane region" description="Helical" evidence="9">
    <location>
        <begin position="232"/>
        <end position="249"/>
    </location>
</feature>
<dbReference type="CDD" id="cd06579">
    <property type="entry name" value="TM_PBP1_transp_AraH_like"/>
    <property type="match status" value="1"/>
</dbReference>
<dbReference type="GO" id="GO:0022857">
    <property type="term" value="F:transmembrane transporter activity"/>
    <property type="evidence" value="ECO:0007669"/>
    <property type="project" value="InterPro"/>
</dbReference>
<feature type="transmembrane region" description="Helical" evidence="9">
    <location>
        <begin position="179"/>
        <end position="201"/>
    </location>
</feature>
<proteinExistence type="predicted"/>
<evidence type="ECO:0000256" key="5">
    <source>
        <dbReference type="ARBA" id="ARBA00022692"/>
    </source>
</evidence>
<keyword evidence="6 9" id="KW-1133">Transmembrane helix</keyword>
<dbReference type="STRING" id="626937.HMPREF3293_00481"/>
<dbReference type="Proteomes" id="UP000070366">
    <property type="component" value="Unassembled WGS sequence"/>
</dbReference>
<evidence type="ECO:0000313" key="11">
    <source>
        <dbReference type="Proteomes" id="UP000070366"/>
    </source>
</evidence>
<evidence type="ECO:0000256" key="9">
    <source>
        <dbReference type="SAM" id="Phobius"/>
    </source>
</evidence>
<keyword evidence="4" id="KW-0997">Cell inner membrane</keyword>
<feature type="transmembrane region" description="Helical" evidence="9">
    <location>
        <begin position="312"/>
        <end position="332"/>
    </location>
</feature>
<sequence length="341" mass="37062">MSKMASLNKRTNVELDRSVLEHKLDPKKFFLQWEWLLVIILVVILIVNGSISDYFRGTQILDATMNFMDKGFMVLAMVFVILLGEIDISVGSTAALCSVIMAIAYNAGMPMELSMVLCLAVGLGCGYVNGILVAKCKEVPSMIITLATMTIYRGIAYIILEDQASGGFPEWFQYLSWGYVGPIPFSLLMFIILAVVFGMLLHKSAFGRQVYAMGNNETTSRYSGIKVNRNKVIIFTLMGLMAGACALFLTSRMASTRPNVAQGYELDVIAMVVLGGVSTAGGKGNMLGAILAVFIVGYLRYGLGLINISAQVMMIIIGLLLIGSVLASNFLLNKPKALPKK</sequence>
<evidence type="ECO:0000256" key="1">
    <source>
        <dbReference type="ARBA" id="ARBA00004651"/>
    </source>
</evidence>
<feature type="transmembrane region" description="Helical" evidence="9">
    <location>
        <begin position="33"/>
        <end position="51"/>
    </location>
</feature>
<keyword evidence="5 9" id="KW-0812">Transmembrane</keyword>
<evidence type="ECO:0000313" key="10">
    <source>
        <dbReference type="EMBL" id="KXK66650.1"/>
    </source>
</evidence>
<feature type="transmembrane region" description="Helical" evidence="9">
    <location>
        <begin position="111"/>
        <end position="132"/>
    </location>
</feature>
<keyword evidence="11" id="KW-1185">Reference proteome</keyword>
<evidence type="ECO:0000256" key="2">
    <source>
        <dbReference type="ARBA" id="ARBA00022448"/>
    </source>
</evidence>
<dbReference type="PANTHER" id="PTHR32196:SF71">
    <property type="entry name" value="AUTOINDUCER 2 IMPORT SYSTEM PERMEASE PROTEIN LSRD"/>
    <property type="match status" value="1"/>
</dbReference>
<dbReference type="InterPro" id="IPR001851">
    <property type="entry name" value="ABC_transp_permease"/>
</dbReference>
<feature type="transmembrane region" description="Helical" evidence="9">
    <location>
        <begin position="261"/>
        <end position="280"/>
    </location>
</feature>
<dbReference type="GO" id="GO:0005886">
    <property type="term" value="C:plasma membrane"/>
    <property type="evidence" value="ECO:0007669"/>
    <property type="project" value="UniProtKB-SubCell"/>
</dbReference>
<evidence type="ECO:0000256" key="6">
    <source>
        <dbReference type="ARBA" id="ARBA00022989"/>
    </source>
</evidence>
<evidence type="ECO:0000256" key="7">
    <source>
        <dbReference type="ARBA" id="ARBA00023136"/>
    </source>
</evidence>
<accession>A0A136Q7M3</accession>
<comment type="caution">
    <text evidence="10">The sequence shown here is derived from an EMBL/GenBank/DDBJ whole genome shotgun (WGS) entry which is preliminary data.</text>
</comment>
<comment type="subcellular location">
    <subcellularLocation>
        <location evidence="1">Cell membrane</location>
        <topology evidence="1">Multi-pass membrane protein</topology>
    </subcellularLocation>
</comment>
<keyword evidence="7 9" id="KW-0472">Membrane</keyword>
<dbReference type="AlphaFoldDB" id="A0A136Q7M3"/>
<feature type="transmembrane region" description="Helical" evidence="9">
    <location>
        <begin position="139"/>
        <end position="159"/>
    </location>
</feature>
<reference evidence="10 11" key="1">
    <citation type="submission" date="2016-02" db="EMBL/GenBank/DDBJ databases">
        <authorList>
            <person name="Wen L."/>
            <person name="He K."/>
            <person name="Yang H."/>
        </authorList>
    </citation>
    <scope>NUCLEOTIDE SEQUENCE [LARGE SCALE GENOMIC DNA]</scope>
    <source>
        <strain evidence="10 11">DSM 22607</strain>
    </source>
</reference>
<evidence type="ECO:0000256" key="4">
    <source>
        <dbReference type="ARBA" id="ARBA00022519"/>
    </source>
</evidence>